<name>R4PVQ3_9BACT</name>
<dbReference type="OrthoDB" id="5115514at2"/>
<accession>R4PVQ3</accession>
<evidence type="ECO:0000313" key="2">
    <source>
        <dbReference type="Proteomes" id="UP000013893"/>
    </source>
</evidence>
<dbReference type="Proteomes" id="UP000013893">
    <property type="component" value="Chromosome"/>
</dbReference>
<dbReference type="RefSeq" id="WP_015641780.1">
    <property type="nucleotide sequence ID" value="NC_021219.1"/>
</dbReference>
<protein>
    <submittedName>
        <fullName evidence="1">Uncharacterized protein</fullName>
    </submittedName>
</protein>
<reference evidence="1 2" key="1">
    <citation type="journal article" date="2013" name="Nat. Biotechnol.">
        <title>Genome sequences of rare, uncultured bacteria obtained by differential coverage binning of multiple metagenomes.</title>
        <authorList>
            <person name="Albertsen M."/>
            <person name="Hugenholtz P."/>
            <person name="Skarshewski A."/>
            <person name="Nielsen K.L."/>
            <person name="Tyson G.W."/>
            <person name="Nielsen P.H."/>
        </authorList>
    </citation>
    <scope>NUCLEOTIDE SEQUENCE [LARGE SCALE GENOMIC DNA]</scope>
    <source>
        <strain evidence="1">TM71</strain>
    </source>
</reference>
<dbReference type="KEGG" id="saal:L336_0627"/>
<gene>
    <name evidence="1" type="ORF">L336_0627</name>
</gene>
<dbReference type="EMBL" id="CP005957">
    <property type="protein sequence ID" value="AGL62330.1"/>
    <property type="molecule type" value="Genomic_DNA"/>
</dbReference>
<dbReference type="STRING" id="1332188.L336_0627"/>
<proteinExistence type="predicted"/>
<organism evidence="1 2">
    <name type="scientific">Candidatus Saccharimonas aalborgensis</name>
    <dbReference type="NCBI Taxonomy" id="1332188"/>
    <lineage>
        <taxon>Bacteria</taxon>
        <taxon>Candidatus Saccharimonadota</taxon>
        <taxon>Candidatus Saccharimonadia</taxon>
        <taxon>Candidatus Saccharimonadales</taxon>
        <taxon>Candidatus Saccharimonadaceae</taxon>
        <taxon>Candidatus Saccharimonas</taxon>
    </lineage>
</organism>
<dbReference type="AlphaFoldDB" id="R4PVQ3"/>
<dbReference type="HOGENOM" id="CLU_1583521_0_0_0"/>
<keyword evidence="2" id="KW-1185">Reference proteome</keyword>
<sequence>MPLIGTTTPGHVDNGTFIADRSVRIYNSTNGTGTMGKVLFFNLGNNDLTTAEAVWALKSIMNRRSTLGLPNLLFYTMIGPFSHTTSNSYPNCQIYDHIDHYAIHDALFNYDLGMPTPSFQAAATCATDPDYQVNPRTAWVSSTAYVNPVTLQRVGFFQRDYGWIGMIP</sequence>
<evidence type="ECO:0000313" key="1">
    <source>
        <dbReference type="EMBL" id="AGL62330.1"/>
    </source>
</evidence>